<dbReference type="AlphaFoldDB" id="A0AA85J1T2"/>
<feature type="transmembrane region" description="Helical" evidence="1">
    <location>
        <begin position="1009"/>
        <end position="1030"/>
    </location>
</feature>
<feature type="transmembrane region" description="Helical" evidence="1">
    <location>
        <begin position="666"/>
        <end position="687"/>
    </location>
</feature>
<proteinExistence type="predicted"/>
<feature type="transmembrane region" description="Helical" evidence="1">
    <location>
        <begin position="853"/>
        <end position="872"/>
    </location>
</feature>
<feature type="transmembrane region" description="Helical" evidence="1">
    <location>
        <begin position="170"/>
        <end position="193"/>
    </location>
</feature>
<feature type="transmembrane region" description="Helical" evidence="1">
    <location>
        <begin position="621"/>
        <end position="646"/>
    </location>
</feature>
<reference evidence="3" key="2">
    <citation type="submission" date="2023-11" db="UniProtKB">
        <authorList>
            <consortium name="WormBaseParasite"/>
        </authorList>
    </citation>
    <scope>IDENTIFICATION</scope>
</reference>
<keyword evidence="1" id="KW-1133">Transmembrane helix</keyword>
<feature type="transmembrane region" description="Helical" evidence="1">
    <location>
        <begin position="391"/>
        <end position="410"/>
    </location>
</feature>
<feature type="transmembrane region" description="Helical" evidence="1">
    <location>
        <begin position="337"/>
        <end position="355"/>
    </location>
</feature>
<feature type="transmembrane region" description="Helical" evidence="1">
    <location>
        <begin position="431"/>
        <end position="454"/>
    </location>
</feature>
<keyword evidence="1" id="KW-0472">Membrane</keyword>
<feature type="transmembrane region" description="Helical" evidence="1">
    <location>
        <begin position="77"/>
        <end position="99"/>
    </location>
</feature>
<feature type="transmembrane region" description="Helical" evidence="1">
    <location>
        <begin position="951"/>
        <end position="970"/>
    </location>
</feature>
<feature type="transmembrane region" description="Helical" evidence="1">
    <location>
        <begin position="12"/>
        <end position="38"/>
    </location>
</feature>
<feature type="transmembrane region" description="Helical" evidence="1">
    <location>
        <begin position="693"/>
        <end position="712"/>
    </location>
</feature>
<evidence type="ECO:0000313" key="2">
    <source>
        <dbReference type="Proteomes" id="UP000050795"/>
    </source>
</evidence>
<dbReference type="Proteomes" id="UP000050795">
    <property type="component" value="Unassembled WGS sequence"/>
</dbReference>
<feature type="transmembrane region" description="Helical" evidence="1">
    <location>
        <begin position="232"/>
        <end position="253"/>
    </location>
</feature>
<feature type="transmembrane region" description="Helical" evidence="1">
    <location>
        <begin position="50"/>
        <end position="71"/>
    </location>
</feature>
<feature type="transmembrane region" description="Helical" evidence="1">
    <location>
        <begin position="265"/>
        <end position="284"/>
    </location>
</feature>
<feature type="transmembrane region" description="Helical" evidence="1">
    <location>
        <begin position="777"/>
        <end position="800"/>
    </location>
</feature>
<dbReference type="WBParaSite" id="TREG1_13510.1">
    <property type="protein sequence ID" value="TREG1_13510.1"/>
    <property type="gene ID" value="TREG1_13510"/>
</dbReference>
<feature type="transmembrane region" description="Helical" evidence="1">
    <location>
        <begin position="812"/>
        <end position="832"/>
    </location>
</feature>
<name>A0AA85J1T2_TRIRE</name>
<organism evidence="2 3">
    <name type="scientific">Trichobilharzia regenti</name>
    <name type="common">Nasal bird schistosome</name>
    <dbReference type="NCBI Taxonomy" id="157069"/>
    <lineage>
        <taxon>Eukaryota</taxon>
        <taxon>Metazoa</taxon>
        <taxon>Spiralia</taxon>
        <taxon>Lophotrochozoa</taxon>
        <taxon>Platyhelminthes</taxon>
        <taxon>Trematoda</taxon>
        <taxon>Digenea</taxon>
        <taxon>Strigeidida</taxon>
        <taxon>Schistosomatoidea</taxon>
        <taxon>Schistosomatidae</taxon>
        <taxon>Trichobilharzia</taxon>
    </lineage>
</organism>
<keyword evidence="2" id="KW-1185">Reference proteome</keyword>
<sequence length="1074" mass="123765">MKNVNGFPVMLYIAPAAALIGVHVGDEFSILLCLHYVLCRVFSRVSTSSLLLVFTMGTVLASEIMALRILLPASWHAPVNILYILLVNSFLCHYLLWSLMEFSLVNIEHEILEIPTFSSLPTSSCMLITLLGFGHWKKHMSLLTSVIGLPTLWLFCRYKPQEHLESLWNSIIDICTGILLILFPALNYIYYFAGGEEPFLKFLAEILFLITTTNVLLSQLHIRSVFTPKNSFYKRIFNVIPVFSGIILLMFHTDFLDVLFNTPDYLATFFVHFLFFFILISVTYIRLHHQTIQKQYVLKCISLILLFLMIGLYWNKLSKTLSISQHPLWNRRLMNQLFWSSVICLISSISTLFAYEYGNQELFDLVLGVCFYVFHYSEWCLYMTISISESWLFVSSLISIAFVFLLFAIIKGSSVRNSTFYVFSRRSKIQLFNWHVFSTCCLVPALLKLVLLWINRFITDSSQQNVMDHRAYFEKGFVLGLYLVILGFVCIERIHLFAKELTTWLLKFPILTSYFRQNHIIIESVTLIAYFHCAITLVWPQVLILMHSQTEMSVTSYTCILIQLSASCLMTSLAQILPSLFRINWSNAEMSTHSRCLGKLGFLLLMWFVNSRQLDLTLSGVLVYVAAMPTVIFCATWMICFCIFVFSMKKFTLTISSVVSYLLENAIVTILLILSCSFCTLVMMNLIPPNLTSFLMLSVYISCVVCLILWDINSDLLVSQLLHYQSYNHRNPEIKNPITVIDTQDFNDESCAEKDSESFTNESSEDRSAVSEVFCHLLIRLCMLCCGLVSLLGSLAYATYSMELPSDNVCQLYSLFSLKVFGIAQVSVGYPQRWLCDKIRCRSSRLFNNESKVLQFILTCVVNSSIVLSVILRFQFCSSFKTDLEVFFLPWIVFTFHGRLFNRYRHILALICFTIFLVYLIFLNSPVVKGYSPPLPTFDRQFFGKSNSSVYYWSEFLLTIALIPLHILFLTDQLDLSTQSLVNVIFFNYFGQSHNQHLPSSICFKCIKLYMANCLSCIFAYILCTSYVLLPLCISYWFIASSFASAIFGFYSFIICIYLLLRVDVVTDDYYAYR</sequence>
<keyword evidence="1" id="KW-0812">Transmembrane</keyword>
<feature type="transmembrane region" description="Helical" evidence="1">
    <location>
        <begin position="884"/>
        <end position="901"/>
    </location>
</feature>
<evidence type="ECO:0000313" key="3">
    <source>
        <dbReference type="WBParaSite" id="TREG1_13510.1"/>
    </source>
</evidence>
<protein>
    <submittedName>
        <fullName evidence="3">Uncharacterized protein</fullName>
    </submittedName>
</protein>
<feature type="transmembrane region" description="Helical" evidence="1">
    <location>
        <begin position="560"/>
        <end position="580"/>
    </location>
</feature>
<feature type="transmembrane region" description="Helical" evidence="1">
    <location>
        <begin position="519"/>
        <end position="540"/>
    </location>
</feature>
<feature type="transmembrane region" description="Helical" evidence="1">
    <location>
        <begin position="296"/>
        <end position="314"/>
    </location>
</feature>
<feature type="transmembrane region" description="Helical" evidence="1">
    <location>
        <begin position="908"/>
        <end position="931"/>
    </location>
</feature>
<feature type="transmembrane region" description="Helical" evidence="1">
    <location>
        <begin position="199"/>
        <end position="220"/>
    </location>
</feature>
<evidence type="ECO:0000256" key="1">
    <source>
        <dbReference type="SAM" id="Phobius"/>
    </source>
</evidence>
<feature type="transmembrane region" description="Helical" evidence="1">
    <location>
        <begin position="592"/>
        <end position="609"/>
    </location>
</feature>
<feature type="transmembrane region" description="Helical" evidence="1">
    <location>
        <begin position="362"/>
        <end position="385"/>
    </location>
</feature>
<accession>A0AA85J1T2</accession>
<feature type="transmembrane region" description="Helical" evidence="1">
    <location>
        <begin position="477"/>
        <end position="498"/>
    </location>
</feature>
<feature type="transmembrane region" description="Helical" evidence="1">
    <location>
        <begin position="1036"/>
        <end position="1061"/>
    </location>
</feature>
<reference evidence="2" key="1">
    <citation type="submission" date="2022-06" db="EMBL/GenBank/DDBJ databases">
        <authorList>
            <person name="Berger JAMES D."/>
            <person name="Berger JAMES D."/>
        </authorList>
    </citation>
    <scope>NUCLEOTIDE SEQUENCE [LARGE SCALE GENOMIC DNA]</scope>
</reference>